<keyword evidence="9" id="KW-1185">Reference proteome</keyword>
<evidence type="ECO:0000313" key="8">
    <source>
        <dbReference type="EMBL" id="SKC87430.1"/>
    </source>
</evidence>
<feature type="domain" description="SusD-like N-terminal" evidence="7">
    <location>
        <begin position="88"/>
        <end position="224"/>
    </location>
</feature>
<dbReference type="InterPro" id="IPR033985">
    <property type="entry name" value="SusD-like_N"/>
</dbReference>
<dbReference type="Pfam" id="PF07980">
    <property type="entry name" value="SusD_RagB"/>
    <property type="match status" value="1"/>
</dbReference>
<evidence type="ECO:0000259" key="6">
    <source>
        <dbReference type="Pfam" id="PF07980"/>
    </source>
</evidence>
<feature type="domain" description="RagB/SusD" evidence="6">
    <location>
        <begin position="273"/>
        <end position="537"/>
    </location>
</feature>
<name>A0A1T5MGT0_9BACT</name>
<dbReference type="EMBL" id="FUZU01000004">
    <property type="protein sequence ID" value="SKC87430.1"/>
    <property type="molecule type" value="Genomic_DNA"/>
</dbReference>
<evidence type="ECO:0000313" key="9">
    <source>
        <dbReference type="Proteomes" id="UP000190961"/>
    </source>
</evidence>
<dbReference type="Gene3D" id="1.25.40.390">
    <property type="match status" value="1"/>
</dbReference>
<dbReference type="Pfam" id="PF14322">
    <property type="entry name" value="SusD-like_3"/>
    <property type="match status" value="1"/>
</dbReference>
<dbReference type="PROSITE" id="PS51257">
    <property type="entry name" value="PROKAR_LIPOPROTEIN"/>
    <property type="match status" value="1"/>
</dbReference>
<comment type="similarity">
    <text evidence="2">Belongs to the SusD family.</text>
</comment>
<evidence type="ECO:0000256" key="1">
    <source>
        <dbReference type="ARBA" id="ARBA00004442"/>
    </source>
</evidence>
<keyword evidence="5" id="KW-0998">Cell outer membrane</keyword>
<evidence type="ECO:0000256" key="5">
    <source>
        <dbReference type="ARBA" id="ARBA00023237"/>
    </source>
</evidence>
<evidence type="ECO:0000256" key="3">
    <source>
        <dbReference type="ARBA" id="ARBA00022729"/>
    </source>
</evidence>
<organism evidence="8 9">
    <name type="scientific">Ohtaekwangia koreensis</name>
    <dbReference type="NCBI Taxonomy" id="688867"/>
    <lineage>
        <taxon>Bacteria</taxon>
        <taxon>Pseudomonadati</taxon>
        <taxon>Bacteroidota</taxon>
        <taxon>Cytophagia</taxon>
        <taxon>Cytophagales</taxon>
        <taxon>Fulvivirgaceae</taxon>
        <taxon>Ohtaekwangia</taxon>
    </lineage>
</organism>
<dbReference type="SUPFAM" id="SSF48452">
    <property type="entry name" value="TPR-like"/>
    <property type="match status" value="1"/>
</dbReference>
<reference evidence="8 9" key="1">
    <citation type="submission" date="2017-02" db="EMBL/GenBank/DDBJ databases">
        <authorList>
            <person name="Peterson S.W."/>
        </authorList>
    </citation>
    <scope>NUCLEOTIDE SEQUENCE [LARGE SCALE GENOMIC DNA]</scope>
    <source>
        <strain evidence="8 9">DSM 25262</strain>
    </source>
</reference>
<gene>
    <name evidence="8" type="ORF">SAMN05660236_5416</name>
</gene>
<proteinExistence type="inferred from homology"/>
<protein>
    <submittedName>
        <fullName evidence="8">Starch-binding associating with outer membrane</fullName>
    </submittedName>
</protein>
<sequence length="565" mass="65035">MKSMMKNILRYTLLITVMVATSCTNLDEEAFDVLPADVYYQDKNSVIAALVRPYEHAHWCGWDGDRWLLQELTADQFVWTQKGKHGYDDGNWIRLHNHAWNPDQGQIYGSWTGPYQGIGQCNILIRDLTRLDYPTLGLTEADKVRHLAEIRTLRAWFYFFLLDFFRSVPIVEDIETIKPQSTAQEVFAYIEKEIKESLPNLPKNARSGRWDQGGAASLLVRLYLNAEKWIGTAMYTECAQYAQAIIDGEYGTYTIDPDYKGPFRSGVKGYKSPENIFEFPHAKNIYEFGWMYNAMMHYQARYSLDNDWGGWNGIHLTPSLDLNGDELPYTLGKPYEKFADSDKRKQPFHTTATGGEYEGFFLIGQMYEFNKAKGFGYDSTKTVKGTEEWNGQPLKFVDQVGRFSEKPNGRWQEGSHVNTGEENSGVRLLKFPWLPMSQNLFQFNAAPEIRLAEIYYSLAECKYRAGDKAGAAVLLDAVRERNFKAEDWDDQSYEADLSKLTDDEFVDELGREFLGERHRRTDLIRWNKFGSEWWDKPADAADKTIFPIPNQAINANPLLKPNGAN</sequence>
<dbReference type="STRING" id="688867.SAMN05660236_5416"/>
<evidence type="ECO:0000259" key="7">
    <source>
        <dbReference type="Pfam" id="PF14322"/>
    </source>
</evidence>
<dbReference type="GO" id="GO:0009279">
    <property type="term" value="C:cell outer membrane"/>
    <property type="evidence" value="ECO:0007669"/>
    <property type="project" value="UniProtKB-SubCell"/>
</dbReference>
<accession>A0A1T5MGT0</accession>
<dbReference type="Proteomes" id="UP000190961">
    <property type="component" value="Unassembled WGS sequence"/>
</dbReference>
<evidence type="ECO:0000256" key="4">
    <source>
        <dbReference type="ARBA" id="ARBA00023136"/>
    </source>
</evidence>
<dbReference type="AlphaFoldDB" id="A0A1T5MGT0"/>
<comment type="subcellular location">
    <subcellularLocation>
        <location evidence="1">Cell outer membrane</location>
    </subcellularLocation>
</comment>
<dbReference type="InterPro" id="IPR011990">
    <property type="entry name" value="TPR-like_helical_dom_sf"/>
</dbReference>
<evidence type="ECO:0000256" key="2">
    <source>
        <dbReference type="ARBA" id="ARBA00006275"/>
    </source>
</evidence>
<keyword evidence="4" id="KW-0472">Membrane</keyword>
<keyword evidence="3" id="KW-0732">Signal</keyword>
<dbReference type="InterPro" id="IPR012944">
    <property type="entry name" value="SusD_RagB_dom"/>
</dbReference>